<feature type="compositionally biased region" description="Polar residues" evidence="2">
    <location>
        <begin position="242"/>
        <end position="255"/>
    </location>
</feature>
<keyword evidence="5" id="KW-1185">Reference proteome</keyword>
<dbReference type="GeneID" id="92088677"/>
<feature type="region of interest" description="Disordered" evidence="2">
    <location>
        <begin position="240"/>
        <end position="289"/>
    </location>
</feature>
<evidence type="ECO:0000256" key="2">
    <source>
        <dbReference type="SAM" id="MobiDB-lite"/>
    </source>
</evidence>
<dbReference type="SUPFAM" id="SSF52540">
    <property type="entry name" value="P-loop containing nucleoside triphosphate hydrolases"/>
    <property type="match status" value="1"/>
</dbReference>
<name>A0ABR1VPX7_9PEZI</name>
<keyword evidence="1" id="KW-0547">Nucleotide-binding</keyword>
<organism evidence="4 5">
    <name type="scientific">Apiospora phragmitis</name>
    <dbReference type="NCBI Taxonomy" id="2905665"/>
    <lineage>
        <taxon>Eukaryota</taxon>
        <taxon>Fungi</taxon>
        <taxon>Dikarya</taxon>
        <taxon>Ascomycota</taxon>
        <taxon>Pezizomycotina</taxon>
        <taxon>Sordariomycetes</taxon>
        <taxon>Xylariomycetidae</taxon>
        <taxon>Amphisphaeriales</taxon>
        <taxon>Apiosporaceae</taxon>
        <taxon>Apiospora</taxon>
    </lineage>
</organism>
<sequence>MKLYTFGSDARGLIPMLHHMQAVYAEKMAGKHLEVYMTEIVNKGWLVWKKTSQRPGPRRLDTINMDGNVIEVILNDIKAFLLETPFYLRKGVLHRYGHLYHGAPGCEAIAELFSDMKKPGILLLEDINAAGLANRNPDQDLDLSMMSNDENKRVGIGGTAPKESAIARLVEPPSLDVLLSALDGLSSDEGRLVLITTNRPEALDDALIRPGRVDLRIHCPLASAKVAQDIFYRFFGPEDESTAASSSKNGNTTAEKPSEITHNDDGSSITSSLRKKKPPAPTTLTSTRP</sequence>
<feature type="compositionally biased region" description="Basic and acidic residues" evidence="2">
    <location>
        <begin position="256"/>
        <end position="265"/>
    </location>
</feature>
<dbReference type="InterPro" id="IPR027417">
    <property type="entry name" value="P-loop_NTPase"/>
</dbReference>
<keyword evidence="1" id="KW-0067">ATP-binding</keyword>
<dbReference type="EMBL" id="JAQQWL010000005">
    <property type="protein sequence ID" value="KAK8073306.1"/>
    <property type="molecule type" value="Genomic_DNA"/>
</dbReference>
<dbReference type="InterPro" id="IPR003960">
    <property type="entry name" value="ATPase_AAA_CS"/>
</dbReference>
<protein>
    <recommendedName>
        <fullName evidence="3">ATPase AAA-type core domain-containing protein</fullName>
    </recommendedName>
</protein>
<comment type="caution">
    <text evidence="4">The sequence shown here is derived from an EMBL/GenBank/DDBJ whole genome shotgun (WGS) entry which is preliminary data.</text>
</comment>
<dbReference type="InterPro" id="IPR003959">
    <property type="entry name" value="ATPase_AAA_core"/>
</dbReference>
<evidence type="ECO:0000259" key="3">
    <source>
        <dbReference type="Pfam" id="PF00004"/>
    </source>
</evidence>
<dbReference type="Proteomes" id="UP001480595">
    <property type="component" value="Unassembled WGS sequence"/>
</dbReference>
<feature type="domain" description="ATPase AAA-type core" evidence="3">
    <location>
        <begin position="175"/>
        <end position="221"/>
    </location>
</feature>
<gene>
    <name evidence="4" type="ORF">PG994_004205</name>
</gene>
<evidence type="ECO:0000256" key="1">
    <source>
        <dbReference type="RuleBase" id="RU003651"/>
    </source>
</evidence>
<evidence type="ECO:0000313" key="4">
    <source>
        <dbReference type="EMBL" id="KAK8073306.1"/>
    </source>
</evidence>
<reference evidence="4 5" key="1">
    <citation type="submission" date="2023-01" db="EMBL/GenBank/DDBJ databases">
        <title>Analysis of 21 Apiospora genomes using comparative genomics revels a genus with tremendous synthesis potential of carbohydrate active enzymes and secondary metabolites.</title>
        <authorList>
            <person name="Sorensen T."/>
        </authorList>
    </citation>
    <scope>NUCLEOTIDE SEQUENCE [LARGE SCALE GENOMIC DNA]</scope>
    <source>
        <strain evidence="4 5">CBS 135458</strain>
    </source>
</reference>
<accession>A0ABR1VPX7</accession>
<proteinExistence type="inferred from homology"/>
<dbReference type="PANTHER" id="PTHR23070">
    <property type="entry name" value="BCS1 AAA-TYPE ATPASE"/>
    <property type="match status" value="1"/>
</dbReference>
<evidence type="ECO:0000313" key="5">
    <source>
        <dbReference type="Proteomes" id="UP001480595"/>
    </source>
</evidence>
<dbReference type="PROSITE" id="PS00674">
    <property type="entry name" value="AAA"/>
    <property type="match status" value="1"/>
</dbReference>
<dbReference type="Pfam" id="PF00004">
    <property type="entry name" value="AAA"/>
    <property type="match status" value="1"/>
</dbReference>
<dbReference type="Gene3D" id="3.40.50.300">
    <property type="entry name" value="P-loop containing nucleotide triphosphate hydrolases"/>
    <property type="match status" value="1"/>
</dbReference>
<dbReference type="RefSeq" id="XP_066717781.1">
    <property type="nucleotide sequence ID" value="XM_066855614.1"/>
</dbReference>
<dbReference type="InterPro" id="IPR050747">
    <property type="entry name" value="Mitochondrial_chaperone_BCS1"/>
</dbReference>
<comment type="similarity">
    <text evidence="1">Belongs to the AAA ATPase family.</text>
</comment>